<dbReference type="EMBL" id="BJOL01000003">
    <property type="protein sequence ID" value="GED56423.1"/>
    <property type="molecule type" value="Genomic_DNA"/>
</dbReference>
<protein>
    <submittedName>
        <fullName evidence="4">ATP-dependent helicase YwqA</fullName>
    </submittedName>
    <submittedName>
        <fullName evidence="5">Helicase SNF</fullName>
    </submittedName>
</protein>
<dbReference type="InterPro" id="IPR000330">
    <property type="entry name" value="SNF2_N"/>
</dbReference>
<accession>A0A837KST8</accession>
<feature type="domain" description="Helicase C-terminal" evidence="3">
    <location>
        <begin position="769"/>
        <end position="929"/>
    </location>
</feature>
<dbReference type="PROSITE" id="PS51192">
    <property type="entry name" value="HELICASE_ATP_BIND_1"/>
    <property type="match status" value="1"/>
</dbReference>
<sequence length="952" mass="109655">MNTVTTLVLDGELLADGQFLITGKDTQGAVVDPEELAGTLFAWDESSYYGTFLDKNEHGVLLSPAKALSFFVSPQWLLHRTYSSSTPFEQFTHVAGMIRDSLAEGSIAPDFSSWKKGHIGWRALHNSDDFPEYGHRWLSLVVEESLQGTGEIGRKWEQLLTQYPALYVMGAELSPHLQEQEWLQSIGWLPDTTPFRTCLQIVEAEEHPNDWQLQVYLQNREEPDQLFLIEPHQLTAEGVATARIPADWREHWNRFLTDLAKCKEILPWQKDTQKNQIRFLTRLTNEQAWIFLTSSSLQLVQAGIHVFLPAWWEQVRRVKPKLKAKITSSVGASRQSFLGVSQLMDFEWKLALGPVELSEEEFEELIKQKQRLLKIRGHWVQLTPDLFLQLQEALKKNKAKNGMTLRDVMRMHLAPTVEVEELPDDEFDFDTSLSVEVQLNQHLRELLNQLQETKRIPIMEQPSTFHGTLRHYQLEGSSWLFFLRRFGLGACLADDMGLGKTVQFITYLLHVKQHGPASTPSLLICPTSVIGNWQKELKRFAPSLHVMIHYGNDRQKKEAFLPAIKGADLVITSYALSHLDEQELGMVTWDTICLDEAQNIKNAYTKQASAVRDLKAWHRIALTGTPIENRLSELWSIFDFLNPGYLGSLGEFTQRFVHPIERDQDQQLINQVQRLIQPFLLRRVKTDPNIQLDLPDKNESKEYVPLTTEQGALYETAIQDMFDRMEKASPMERRGLILTTLTRLKQLCDHPALILNEISTTDEASRSHKLERLLELVEDIRQKKERCLIFTQYIEMGNLLQRVLTRQGYGPVYFLNGATKKEKRDEMIARFQDPTLPDDERGAIFILSLRAGGTGLNLTEANHVIHVDRWWNPAVENQATDRAHRIGQKRNVHVYKFISLGTIEERIDEMMERKLSLSQQIVGTGESWITELSTEELRDLFTLRHDWLDTKG</sequence>
<evidence type="ECO:0000313" key="6">
    <source>
        <dbReference type="Proteomes" id="UP000035218"/>
    </source>
</evidence>
<dbReference type="SMART" id="SM00490">
    <property type="entry name" value="HELICc"/>
    <property type="match status" value="1"/>
</dbReference>
<evidence type="ECO:0000313" key="7">
    <source>
        <dbReference type="Proteomes" id="UP000319498"/>
    </source>
</evidence>
<gene>
    <name evidence="4" type="primary">ywqA</name>
    <name evidence="5" type="ORF">AA984_07690</name>
    <name evidence="4" type="ORF">BFO01nite_05550</name>
</gene>
<reference evidence="4 7" key="2">
    <citation type="submission" date="2019-06" db="EMBL/GenBank/DDBJ databases">
        <title>Whole genome shotgun sequence of Brevibacillus formosus NBRC 15716.</title>
        <authorList>
            <person name="Hosoyama A."/>
            <person name="Uohara A."/>
            <person name="Ohji S."/>
            <person name="Ichikawa N."/>
        </authorList>
    </citation>
    <scope>NUCLEOTIDE SEQUENCE [LARGE SCALE GENOMIC DNA]</scope>
    <source>
        <strain evidence="4 7">NBRC 15716</strain>
    </source>
</reference>
<dbReference type="SMART" id="SM00487">
    <property type="entry name" value="DEXDc"/>
    <property type="match status" value="1"/>
</dbReference>
<dbReference type="EMBL" id="LDCN01000002">
    <property type="protein sequence ID" value="KLH99995.1"/>
    <property type="molecule type" value="Genomic_DNA"/>
</dbReference>
<dbReference type="PANTHER" id="PTHR10799">
    <property type="entry name" value="SNF2/RAD54 HELICASE FAMILY"/>
    <property type="match status" value="1"/>
</dbReference>
<dbReference type="InterPro" id="IPR022138">
    <property type="entry name" value="DUF3670"/>
</dbReference>
<name>A0A837KST8_9BACL</name>
<organism evidence="5 6">
    <name type="scientific">Brevibacillus formosus</name>
    <dbReference type="NCBI Taxonomy" id="54913"/>
    <lineage>
        <taxon>Bacteria</taxon>
        <taxon>Bacillati</taxon>
        <taxon>Bacillota</taxon>
        <taxon>Bacilli</taxon>
        <taxon>Bacillales</taxon>
        <taxon>Paenibacillaceae</taxon>
        <taxon>Brevibacillus</taxon>
    </lineage>
</organism>
<dbReference type="RefSeq" id="WP_047069139.1">
    <property type="nucleotide sequence ID" value="NZ_BJOL01000003.1"/>
</dbReference>
<dbReference type="Proteomes" id="UP000035218">
    <property type="component" value="Unassembled WGS sequence"/>
</dbReference>
<dbReference type="Gene3D" id="3.40.50.300">
    <property type="entry name" value="P-loop containing nucleotide triphosphate hydrolases"/>
    <property type="match status" value="1"/>
</dbReference>
<dbReference type="AlphaFoldDB" id="A0A837KST8"/>
<dbReference type="OrthoDB" id="9760715at2"/>
<evidence type="ECO:0000313" key="5">
    <source>
        <dbReference type="EMBL" id="KLH99995.1"/>
    </source>
</evidence>
<reference evidence="5 6" key="1">
    <citation type="submission" date="2015-05" db="EMBL/GenBank/DDBJ databases">
        <title>Genome sequencing project for genomic taxonomy and phylogenomics of Bacillus-like bacteria.</title>
        <authorList>
            <person name="Liu B."/>
            <person name="Wang J."/>
            <person name="Zhu Y."/>
            <person name="Liu G."/>
            <person name="Chen Q."/>
            <person name="Chen Z."/>
            <person name="Lan J."/>
            <person name="Che J."/>
            <person name="Ge C."/>
            <person name="Shi H."/>
            <person name="Pan Z."/>
            <person name="Liu X."/>
        </authorList>
    </citation>
    <scope>NUCLEOTIDE SEQUENCE [LARGE SCALE GENOMIC DNA]</scope>
    <source>
        <strain evidence="5 6">DSM 9885</strain>
    </source>
</reference>
<keyword evidence="7" id="KW-1185">Reference proteome</keyword>
<dbReference type="PROSITE" id="PS51194">
    <property type="entry name" value="HELICASE_CTER"/>
    <property type="match status" value="1"/>
</dbReference>
<dbReference type="GO" id="GO:0004386">
    <property type="term" value="F:helicase activity"/>
    <property type="evidence" value="ECO:0007669"/>
    <property type="project" value="UniProtKB-KW"/>
</dbReference>
<evidence type="ECO:0000313" key="4">
    <source>
        <dbReference type="EMBL" id="GED56423.1"/>
    </source>
</evidence>
<dbReference type="InterPro" id="IPR049730">
    <property type="entry name" value="SNF2/RAD54-like_C"/>
</dbReference>
<dbReference type="CDD" id="cd18793">
    <property type="entry name" value="SF2_C_SNF"/>
    <property type="match status" value="1"/>
</dbReference>
<dbReference type="InterPro" id="IPR014001">
    <property type="entry name" value="Helicase_ATP-bd"/>
</dbReference>
<dbReference type="InterPro" id="IPR001650">
    <property type="entry name" value="Helicase_C-like"/>
</dbReference>
<dbReference type="GO" id="GO:0005524">
    <property type="term" value="F:ATP binding"/>
    <property type="evidence" value="ECO:0007669"/>
    <property type="project" value="InterPro"/>
</dbReference>
<dbReference type="FunFam" id="3.40.50.300:FF:000533">
    <property type="entry name" value="Helicase, Snf2 family"/>
    <property type="match status" value="1"/>
</dbReference>
<keyword evidence="5" id="KW-0347">Helicase</keyword>
<evidence type="ECO:0000259" key="3">
    <source>
        <dbReference type="PROSITE" id="PS51194"/>
    </source>
</evidence>
<keyword evidence="1" id="KW-0378">Hydrolase</keyword>
<dbReference type="Proteomes" id="UP000319498">
    <property type="component" value="Unassembled WGS sequence"/>
</dbReference>
<dbReference type="Pfam" id="PF00176">
    <property type="entry name" value="SNF2-rel_dom"/>
    <property type="match status" value="1"/>
</dbReference>
<dbReference type="CDD" id="cd18012">
    <property type="entry name" value="DEXQc_arch_SWI2_SNF2"/>
    <property type="match status" value="1"/>
</dbReference>
<proteinExistence type="predicted"/>
<dbReference type="Pfam" id="PF00271">
    <property type="entry name" value="Helicase_C"/>
    <property type="match status" value="1"/>
</dbReference>
<feature type="domain" description="Helicase ATP-binding" evidence="2">
    <location>
        <begin position="481"/>
        <end position="644"/>
    </location>
</feature>
<evidence type="ECO:0000259" key="2">
    <source>
        <dbReference type="PROSITE" id="PS51192"/>
    </source>
</evidence>
<keyword evidence="5" id="KW-0547">Nucleotide-binding</keyword>
<dbReference type="GO" id="GO:0016787">
    <property type="term" value="F:hydrolase activity"/>
    <property type="evidence" value="ECO:0007669"/>
    <property type="project" value="UniProtKB-KW"/>
</dbReference>
<keyword evidence="5" id="KW-0067">ATP-binding</keyword>
<dbReference type="Pfam" id="PF12419">
    <property type="entry name" value="DUF3670"/>
    <property type="match status" value="1"/>
</dbReference>
<dbReference type="Gene3D" id="3.40.50.10810">
    <property type="entry name" value="Tandem AAA-ATPase domain"/>
    <property type="match status" value="1"/>
</dbReference>
<dbReference type="InterPro" id="IPR027417">
    <property type="entry name" value="P-loop_NTPase"/>
</dbReference>
<dbReference type="SUPFAM" id="SSF52540">
    <property type="entry name" value="P-loop containing nucleoside triphosphate hydrolases"/>
    <property type="match status" value="2"/>
</dbReference>
<dbReference type="InterPro" id="IPR038718">
    <property type="entry name" value="SNF2-like_sf"/>
</dbReference>
<evidence type="ECO:0000256" key="1">
    <source>
        <dbReference type="ARBA" id="ARBA00022801"/>
    </source>
</evidence>
<dbReference type="GeneID" id="87584962"/>
<comment type="caution">
    <text evidence="5">The sequence shown here is derived from an EMBL/GenBank/DDBJ whole genome shotgun (WGS) entry which is preliminary data.</text>
</comment>